<dbReference type="RefSeq" id="WP_338635731.1">
    <property type="nucleotide sequence ID" value="NZ_CP146516.1"/>
</dbReference>
<sequence>MIDFIFQKLILRRNPYITLLFIFLNVIYYIYICSVPSFSIQEIFYGPSYKSLVLHGAKENGLIAAGQIHRFFFPSSCMPI</sequence>
<dbReference type="EMBL" id="QOVW01000019">
    <property type="protein sequence ID" value="RDB36888.1"/>
    <property type="molecule type" value="Genomic_DNA"/>
</dbReference>
<keyword evidence="1" id="KW-1133">Transmembrane helix</keyword>
<accession>A0A369KT08</accession>
<evidence type="ECO:0000313" key="3">
    <source>
        <dbReference type="Proteomes" id="UP000253934"/>
    </source>
</evidence>
<feature type="transmembrane region" description="Helical" evidence="1">
    <location>
        <begin position="16"/>
        <end position="32"/>
    </location>
</feature>
<gene>
    <name evidence="2" type="ORF">DCC88_02795</name>
</gene>
<reference evidence="2" key="1">
    <citation type="submission" date="2018-04" db="EMBL/GenBank/DDBJ databases">
        <title>Draft genome sequence of the Candidatus Spirobacillus cienkowskii, a pathogen of freshwater Daphnia species, reconstructed from hemolymph metagenomic reads.</title>
        <authorList>
            <person name="Bresciani L."/>
            <person name="Lemos L.N."/>
            <person name="Wale N."/>
            <person name="Lin J.Y."/>
            <person name="Fernandes G.R."/>
            <person name="Duffy M.A."/>
            <person name="Rodrigues J.M."/>
        </authorList>
    </citation>
    <scope>NUCLEOTIDE SEQUENCE [LARGE SCALE GENOMIC DNA]</scope>
    <source>
        <strain evidence="2">Binning01</strain>
    </source>
</reference>
<keyword evidence="1" id="KW-0812">Transmembrane</keyword>
<proteinExistence type="predicted"/>
<dbReference type="Proteomes" id="UP000253934">
    <property type="component" value="Unassembled WGS sequence"/>
</dbReference>
<dbReference type="AlphaFoldDB" id="A0A369KT08"/>
<evidence type="ECO:0000256" key="1">
    <source>
        <dbReference type="SAM" id="Phobius"/>
    </source>
</evidence>
<keyword evidence="1" id="KW-0472">Membrane</keyword>
<organism evidence="2 3">
    <name type="scientific">Spirobacillus cienkowskii</name>
    <dbReference type="NCBI Taxonomy" id="495820"/>
    <lineage>
        <taxon>Bacteria</taxon>
        <taxon>Pseudomonadati</taxon>
        <taxon>Bdellovibrionota</taxon>
        <taxon>Oligoflexia</taxon>
        <taxon>Silvanigrellales</taxon>
        <taxon>Spirobacillus</taxon>
    </lineage>
</organism>
<keyword evidence="3" id="KW-1185">Reference proteome</keyword>
<name>A0A369KT08_9BACT</name>
<protein>
    <submittedName>
        <fullName evidence="2">Uncharacterized protein</fullName>
    </submittedName>
</protein>
<evidence type="ECO:0000313" key="2">
    <source>
        <dbReference type="EMBL" id="RDB36888.1"/>
    </source>
</evidence>
<comment type="caution">
    <text evidence="2">The sequence shown here is derived from an EMBL/GenBank/DDBJ whole genome shotgun (WGS) entry which is preliminary data.</text>
</comment>